<keyword evidence="2" id="KW-1185">Reference proteome</keyword>
<evidence type="ECO:0000313" key="1">
    <source>
        <dbReference type="EMBL" id="WVX83643.1"/>
    </source>
</evidence>
<evidence type="ECO:0000313" key="2">
    <source>
        <dbReference type="Proteomes" id="UP001357223"/>
    </source>
</evidence>
<name>A0ABZ2CPK3_9BACI</name>
<dbReference type="EMBL" id="CP137640">
    <property type="protein sequence ID" value="WVX83643.1"/>
    <property type="molecule type" value="Genomic_DNA"/>
</dbReference>
<protein>
    <submittedName>
        <fullName evidence="1">Uncharacterized protein</fullName>
    </submittedName>
</protein>
<dbReference type="RefSeq" id="WP_338452520.1">
    <property type="nucleotide sequence ID" value="NZ_CP137640.1"/>
</dbReference>
<accession>A0ABZ2CPK3</accession>
<dbReference type="Proteomes" id="UP001357223">
    <property type="component" value="Chromosome"/>
</dbReference>
<gene>
    <name evidence="1" type="ORF">R4Z09_11955</name>
</gene>
<proteinExistence type="predicted"/>
<sequence>MNRVGKYAIEKDMNETELLKMVLELPDKDKMLMWSEGYIDLVIEKLPKYGQDILVNRKDKWEDTKGYYQDKLDNILSKEEMKMKMKSERKEFALFVIENYKEFQSLLFLCYDGNLKDDDLRKFVYRRRYGTRKSYLIK</sequence>
<organism evidence="1 2">
    <name type="scientific">Niallia oryzisoli</name>
    <dbReference type="NCBI Taxonomy" id="1737571"/>
    <lineage>
        <taxon>Bacteria</taxon>
        <taxon>Bacillati</taxon>
        <taxon>Bacillota</taxon>
        <taxon>Bacilli</taxon>
        <taxon>Bacillales</taxon>
        <taxon>Bacillaceae</taxon>
        <taxon>Niallia</taxon>
    </lineage>
</organism>
<reference evidence="1 2" key="1">
    <citation type="submission" date="2023-10" db="EMBL/GenBank/DDBJ databases">
        <title>Niallia locisalis sp.nov. isolated from a salt pond sample.</title>
        <authorList>
            <person name="Li X.-J."/>
            <person name="Dong L."/>
        </authorList>
    </citation>
    <scope>NUCLEOTIDE SEQUENCE [LARGE SCALE GENOMIC DNA]</scope>
    <source>
        <strain evidence="1 2">DSM 29761</strain>
    </source>
</reference>